<dbReference type="Proteomes" id="UP000308978">
    <property type="component" value="Unassembled WGS sequence"/>
</dbReference>
<keyword evidence="1" id="KW-0326">Glycosidase</keyword>
<protein>
    <submittedName>
        <fullName evidence="3">Fibronectin type III domain-containing protein</fullName>
    </submittedName>
</protein>
<dbReference type="GO" id="GO:0005975">
    <property type="term" value="P:carbohydrate metabolic process"/>
    <property type="evidence" value="ECO:0007669"/>
    <property type="project" value="UniProtKB-ARBA"/>
</dbReference>
<keyword evidence="1" id="KW-0378">Hydrolase</keyword>
<sequence length="280" mass="31728">MDALLLAKRVIRIPFAVMYALCPCAAMEKGDVMSPCKVFTRARSGFLVAAFAFAALLLFLAPKQAFAAIDEVEDNNSFETATPISMNQNVYGTFAESLSDDDYFKINLPQAGTVKLTIVNDKRADDGTLSWYRYNNYFEFEDWSYLSFDTTKPATYSVQMNKGWNYLRLYMGSSDKFHPYHFKLTYVVPGTTIKKVTPAKKAFTVKWTKKSGTAKYQIRYSTKKSMSKAKTVNVSKAAKSKKIKGLKSGKKYYVQMRVVKKIGGQTYYSSWSSKKSVRVK</sequence>
<feature type="domain" description="Fibronectin type-III" evidence="2">
    <location>
        <begin position="188"/>
        <end position="280"/>
    </location>
</feature>
<evidence type="ECO:0000313" key="4">
    <source>
        <dbReference type="Proteomes" id="UP000308978"/>
    </source>
</evidence>
<accession>A0A4S4G571</accession>
<dbReference type="SUPFAM" id="SSF89260">
    <property type="entry name" value="Collagen-binding domain"/>
    <property type="match status" value="1"/>
</dbReference>
<dbReference type="RefSeq" id="WP_136432361.1">
    <property type="nucleotide sequence ID" value="NZ_SSTJ01000001.1"/>
</dbReference>
<dbReference type="Gene3D" id="2.60.120.380">
    <property type="match status" value="1"/>
</dbReference>
<evidence type="ECO:0000256" key="1">
    <source>
        <dbReference type="ARBA" id="ARBA00023295"/>
    </source>
</evidence>
<dbReference type="Pfam" id="PF00041">
    <property type="entry name" value="fn3"/>
    <property type="match status" value="1"/>
</dbReference>
<dbReference type="PROSITE" id="PS50853">
    <property type="entry name" value="FN3"/>
    <property type="match status" value="1"/>
</dbReference>
<comment type="caution">
    <text evidence="3">The sequence shown here is derived from an EMBL/GenBank/DDBJ whole genome shotgun (WGS) entry which is preliminary data.</text>
</comment>
<evidence type="ECO:0000259" key="2">
    <source>
        <dbReference type="PROSITE" id="PS50853"/>
    </source>
</evidence>
<dbReference type="Gene3D" id="2.60.40.10">
    <property type="entry name" value="Immunoglobulins"/>
    <property type="match status" value="1"/>
</dbReference>
<dbReference type="GO" id="GO:0016798">
    <property type="term" value="F:hydrolase activity, acting on glycosyl bonds"/>
    <property type="evidence" value="ECO:0007669"/>
    <property type="project" value="UniProtKB-KW"/>
</dbReference>
<evidence type="ECO:0000313" key="3">
    <source>
        <dbReference type="EMBL" id="THG38800.1"/>
    </source>
</evidence>
<proteinExistence type="predicted"/>
<dbReference type="InterPro" id="IPR013783">
    <property type="entry name" value="Ig-like_fold"/>
</dbReference>
<gene>
    <name evidence="3" type="ORF">E5986_00435</name>
</gene>
<name>A0A4S4G571_9ACTN</name>
<dbReference type="AlphaFoldDB" id="A0A4S4G571"/>
<reference evidence="3 4" key="1">
    <citation type="submission" date="2019-04" db="EMBL/GenBank/DDBJ databases">
        <title>Microbes associate with the intestines of laboratory mice.</title>
        <authorList>
            <person name="Navarre W."/>
            <person name="Wong E."/>
            <person name="Huang K.C."/>
            <person name="Tropini C."/>
            <person name="Ng K."/>
            <person name="Yu B."/>
        </authorList>
    </citation>
    <scope>NUCLEOTIDE SEQUENCE [LARGE SCALE GENOMIC DNA]</scope>
    <source>
        <strain evidence="3 4">NM80_B27</strain>
    </source>
</reference>
<dbReference type="InterPro" id="IPR036116">
    <property type="entry name" value="FN3_sf"/>
</dbReference>
<dbReference type="SUPFAM" id="SSF49265">
    <property type="entry name" value="Fibronectin type III"/>
    <property type="match status" value="1"/>
</dbReference>
<dbReference type="InterPro" id="IPR003961">
    <property type="entry name" value="FN3_dom"/>
</dbReference>
<organism evidence="3 4">
    <name type="scientific">Adlercreutzia caecimuris</name>
    <dbReference type="NCBI Taxonomy" id="671266"/>
    <lineage>
        <taxon>Bacteria</taxon>
        <taxon>Bacillati</taxon>
        <taxon>Actinomycetota</taxon>
        <taxon>Coriobacteriia</taxon>
        <taxon>Eggerthellales</taxon>
        <taxon>Eggerthellaceae</taxon>
        <taxon>Adlercreutzia</taxon>
    </lineage>
</organism>
<dbReference type="EMBL" id="SSTJ01000001">
    <property type="protein sequence ID" value="THG38800.1"/>
    <property type="molecule type" value="Genomic_DNA"/>
</dbReference>